<evidence type="ECO:0000313" key="2">
    <source>
        <dbReference type="Proteomes" id="UP001174934"/>
    </source>
</evidence>
<proteinExistence type="predicted"/>
<gene>
    <name evidence="1" type="ORF">B0T17DRAFT_542778</name>
</gene>
<keyword evidence="2" id="KW-1185">Reference proteome</keyword>
<protein>
    <submittedName>
        <fullName evidence="1">Uncharacterized protein</fullName>
    </submittedName>
</protein>
<name>A0AA39W526_9PEZI</name>
<dbReference type="Proteomes" id="UP001174934">
    <property type="component" value="Unassembled WGS sequence"/>
</dbReference>
<accession>A0AA39W526</accession>
<dbReference type="EMBL" id="JAULSR010000008">
    <property type="protein sequence ID" value="KAK0613089.1"/>
    <property type="molecule type" value="Genomic_DNA"/>
</dbReference>
<sequence>MSYVPSHLRHLHTSAWEPSFWSCLLGPMKRDAQPRDGLERMPLEAAQDVLVQLPPDGGSRSAPATACIPTACATPPRRWRMLGWRSELMLCAGGRTRFGSRRRISRGRSRRRRRC</sequence>
<reference evidence="1" key="1">
    <citation type="submission" date="2023-06" db="EMBL/GenBank/DDBJ databases">
        <title>Genome-scale phylogeny and comparative genomics of the fungal order Sordariales.</title>
        <authorList>
            <consortium name="Lawrence Berkeley National Laboratory"/>
            <person name="Hensen N."/>
            <person name="Bonometti L."/>
            <person name="Westerberg I."/>
            <person name="Brannstrom I.O."/>
            <person name="Guillou S."/>
            <person name="Cros-Aarteil S."/>
            <person name="Calhoun S."/>
            <person name="Haridas S."/>
            <person name="Kuo A."/>
            <person name="Mondo S."/>
            <person name="Pangilinan J."/>
            <person name="Riley R."/>
            <person name="LaButti K."/>
            <person name="Andreopoulos B."/>
            <person name="Lipzen A."/>
            <person name="Chen C."/>
            <person name="Yanf M."/>
            <person name="Daum C."/>
            <person name="Ng V."/>
            <person name="Clum A."/>
            <person name="Steindorff A."/>
            <person name="Ohm R."/>
            <person name="Martin F."/>
            <person name="Silar P."/>
            <person name="Natvig D."/>
            <person name="Lalanne C."/>
            <person name="Gautier V."/>
            <person name="Ament-velasquez S.L."/>
            <person name="Kruys A."/>
            <person name="Hutchinson M.I."/>
            <person name="Powell A.J."/>
            <person name="Barry K."/>
            <person name="Miller A.N."/>
            <person name="Grigoriev I.V."/>
            <person name="Debuchy R."/>
            <person name="Gladieux P."/>
            <person name="Thoren M.H."/>
            <person name="Johannesson H."/>
        </authorList>
    </citation>
    <scope>NUCLEOTIDE SEQUENCE</scope>
    <source>
        <strain evidence="1">SMH3391-2</strain>
    </source>
</reference>
<organism evidence="1 2">
    <name type="scientific">Bombardia bombarda</name>
    <dbReference type="NCBI Taxonomy" id="252184"/>
    <lineage>
        <taxon>Eukaryota</taxon>
        <taxon>Fungi</taxon>
        <taxon>Dikarya</taxon>
        <taxon>Ascomycota</taxon>
        <taxon>Pezizomycotina</taxon>
        <taxon>Sordariomycetes</taxon>
        <taxon>Sordariomycetidae</taxon>
        <taxon>Sordariales</taxon>
        <taxon>Lasiosphaeriaceae</taxon>
        <taxon>Bombardia</taxon>
    </lineage>
</organism>
<comment type="caution">
    <text evidence="1">The sequence shown here is derived from an EMBL/GenBank/DDBJ whole genome shotgun (WGS) entry which is preliminary data.</text>
</comment>
<evidence type="ECO:0000313" key="1">
    <source>
        <dbReference type="EMBL" id="KAK0613089.1"/>
    </source>
</evidence>
<dbReference type="AlphaFoldDB" id="A0AA39W526"/>